<dbReference type="NCBIfam" id="TIGR01484">
    <property type="entry name" value="HAD-SF-IIB"/>
    <property type="match status" value="1"/>
</dbReference>
<dbReference type="GO" id="GO:0005829">
    <property type="term" value="C:cytosol"/>
    <property type="evidence" value="ECO:0007669"/>
    <property type="project" value="TreeGrafter"/>
</dbReference>
<name>A0A8J3JVI5_9ACTN</name>
<feature type="region of interest" description="Disordered" evidence="1">
    <location>
        <begin position="1"/>
        <end position="25"/>
    </location>
</feature>
<proteinExistence type="predicted"/>
<dbReference type="Proteomes" id="UP000601223">
    <property type="component" value="Unassembled WGS sequence"/>
</dbReference>
<gene>
    <name evidence="2" type="ORF">Cba03nite_58330</name>
</gene>
<reference evidence="2 3" key="1">
    <citation type="submission" date="2021-01" db="EMBL/GenBank/DDBJ databases">
        <title>Whole genome shotgun sequence of Catellatospora bangladeshensis NBRC 107357.</title>
        <authorList>
            <person name="Komaki H."/>
            <person name="Tamura T."/>
        </authorList>
    </citation>
    <scope>NUCLEOTIDE SEQUENCE [LARGE SCALE GENOMIC DNA]</scope>
    <source>
        <strain evidence="2 3">NBRC 107357</strain>
    </source>
</reference>
<comment type="caution">
    <text evidence="2">The sequence shown here is derived from an EMBL/GenBank/DDBJ whole genome shotgun (WGS) entry which is preliminary data.</text>
</comment>
<protein>
    <submittedName>
        <fullName evidence="2">Hydrolase</fullName>
    </submittedName>
</protein>
<dbReference type="Gene3D" id="3.40.50.1000">
    <property type="entry name" value="HAD superfamily/HAD-like"/>
    <property type="match status" value="1"/>
</dbReference>
<keyword evidence="3" id="KW-1185">Reference proteome</keyword>
<dbReference type="InterPro" id="IPR006379">
    <property type="entry name" value="HAD-SF_hydro_IIB"/>
</dbReference>
<keyword evidence="2" id="KW-0378">Hydrolase</keyword>
<accession>A0A8J3JVI5</accession>
<dbReference type="Gene3D" id="3.30.1240.10">
    <property type="match status" value="1"/>
</dbReference>
<dbReference type="EMBL" id="BONF01000038">
    <property type="protein sequence ID" value="GIF84484.1"/>
    <property type="molecule type" value="Genomic_DNA"/>
</dbReference>
<dbReference type="Pfam" id="PF08282">
    <property type="entry name" value="Hydrolase_3"/>
    <property type="match status" value="2"/>
</dbReference>
<dbReference type="PANTHER" id="PTHR10000">
    <property type="entry name" value="PHOSPHOSERINE PHOSPHATASE"/>
    <property type="match status" value="1"/>
</dbReference>
<evidence type="ECO:0000256" key="1">
    <source>
        <dbReference type="SAM" id="MobiDB-lite"/>
    </source>
</evidence>
<dbReference type="AlphaFoldDB" id="A0A8J3JVI5"/>
<evidence type="ECO:0000313" key="2">
    <source>
        <dbReference type="EMBL" id="GIF84484.1"/>
    </source>
</evidence>
<dbReference type="SUPFAM" id="SSF56784">
    <property type="entry name" value="HAD-like"/>
    <property type="match status" value="1"/>
</dbReference>
<organism evidence="2 3">
    <name type="scientific">Catellatospora bangladeshensis</name>
    <dbReference type="NCBI Taxonomy" id="310355"/>
    <lineage>
        <taxon>Bacteria</taxon>
        <taxon>Bacillati</taxon>
        <taxon>Actinomycetota</taxon>
        <taxon>Actinomycetes</taxon>
        <taxon>Micromonosporales</taxon>
        <taxon>Micromonosporaceae</taxon>
        <taxon>Catellatospora</taxon>
    </lineage>
</organism>
<feature type="compositionally biased region" description="Basic and acidic residues" evidence="1">
    <location>
        <begin position="11"/>
        <end position="25"/>
    </location>
</feature>
<dbReference type="GO" id="GO:0000287">
    <property type="term" value="F:magnesium ion binding"/>
    <property type="evidence" value="ECO:0007669"/>
    <property type="project" value="TreeGrafter"/>
</dbReference>
<dbReference type="PANTHER" id="PTHR10000:SF8">
    <property type="entry name" value="HAD SUPERFAMILY HYDROLASE-LIKE, TYPE 3"/>
    <property type="match status" value="1"/>
</dbReference>
<dbReference type="InterPro" id="IPR023214">
    <property type="entry name" value="HAD_sf"/>
</dbReference>
<evidence type="ECO:0000313" key="3">
    <source>
        <dbReference type="Proteomes" id="UP000601223"/>
    </source>
</evidence>
<dbReference type="InterPro" id="IPR036412">
    <property type="entry name" value="HAD-like_sf"/>
</dbReference>
<sequence>MPDHGGSGHTEVPERDVVRQAEPRSHALHPVRLPKLVATDLDGTVVRSDETVSGFTHAVFDRVRAAGIPIVGATGRGPRLEELSRVDLPHADLLVLGGGGRVLDLRDPSAPRVLRDARLPGTVVAGLVAALEARLGRVKLLVEVLDAQRAPLWGDDVTDWPYPDDLVTRPREESLCYDVIKAFVKTDDTDADTLLRTARELVPPETAAFTHSGLGWVEVTPPGVDKATGLSVVAAELGIDPADVLVFGDMPNDIPMFLWAGHRVAVANAHPEVLALADEVTLSNDRDGVAVYLDSLLKREG</sequence>
<dbReference type="GO" id="GO:0016791">
    <property type="term" value="F:phosphatase activity"/>
    <property type="evidence" value="ECO:0007669"/>
    <property type="project" value="TreeGrafter"/>
</dbReference>